<dbReference type="InterPro" id="IPR002078">
    <property type="entry name" value="Sigma_54_int"/>
</dbReference>
<keyword evidence="4" id="KW-0804">Transcription</keyword>
<evidence type="ECO:0000259" key="5">
    <source>
        <dbReference type="PROSITE" id="PS50045"/>
    </source>
</evidence>
<dbReference type="InterPro" id="IPR002197">
    <property type="entry name" value="HTH_Fis"/>
</dbReference>
<sequence length="437" mass="50206">MYDQEIQSVKQRFGIIGNSPKLNHAIQVAVQVASTDLTVLITGENGSGKESFSKIIHQLGQRKHGQFIAINCGAIPEGTIDSELFGHEKGAFTGAQEARKGYFEVTNGGTIFLDEIGEMPLKTQTRLLRVLENKEFIRVGSSKVQKTDVRVVAATNRDLMEQVEKGKFREDLYYRLNTVPIIVPPLRERENDILLLFRKFASDFAERYRVKPIMLTDEAKEIVLNFRFPGNIRQLKNLVEQVSVLEIDRNIDATTISKYLPSESRRMMPALVPNKEEDKGLNERDLLYKVLFDMRKDMTELKKMVLQMAQEGGQAAPQLIKDNHHLFNDIETDDAYDSNHLIEEVPTVQPTTPSLPSTYMIQPSEERIEPRKAVDYDKVEDIIHETEDESFSLQKQEKEMIVKALRKNNNKRKYAARDLGISERTLYRKIKQYEIED</sequence>
<dbReference type="InterPro" id="IPR027417">
    <property type="entry name" value="P-loop_NTPase"/>
</dbReference>
<dbReference type="PANTHER" id="PTHR32071:SF121">
    <property type="entry name" value="SIGMA L-DEPENDENT TRANSCRIPTIONAL REGULATOR YQIR-RELATED"/>
    <property type="match status" value="1"/>
</dbReference>
<feature type="domain" description="Sigma-54 factor interaction" evidence="5">
    <location>
        <begin position="15"/>
        <end position="244"/>
    </location>
</feature>
<dbReference type="PRINTS" id="PR01590">
    <property type="entry name" value="HTHFIS"/>
</dbReference>
<dbReference type="Gene3D" id="1.10.10.60">
    <property type="entry name" value="Homeodomain-like"/>
    <property type="match status" value="1"/>
</dbReference>
<comment type="caution">
    <text evidence="6">The sequence shown here is derived from an EMBL/GenBank/DDBJ whole genome shotgun (WGS) entry which is preliminary data.</text>
</comment>
<keyword evidence="1" id="KW-0547">Nucleotide-binding</keyword>
<keyword evidence="3" id="KW-0805">Transcription regulation</keyword>
<dbReference type="Gene3D" id="1.10.8.60">
    <property type="match status" value="1"/>
</dbReference>
<gene>
    <name evidence="6" type="ORF">BC781_101829</name>
</gene>
<accession>A0A315ZI15</accession>
<proteinExistence type="predicted"/>
<dbReference type="Pfam" id="PF02954">
    <property type="entry name" value="HTH_8"/>
    <property type="match status" value="1"/>
</dbReference>
<evidence type="ECO:0000313" key="6">
    <source>
        <dbReference type="EMBL" id="PWJ44458.1"/>
    </source>
</evidence>
<dbReference type="RefSeq" id="WP_109615949.1">
    <property type="nucleotide sequence ID" value="NZ_QGDO01000001.1"/>
</dbReference>
<dbReference type="OrthoDB" id="9782110at2"/>
<dbReference type="GO" id="GO:0005524">
    <property type="term" value="F:ATP binding"/>
    <property type="evidence" value="ECO:0007669"/>
    <property type="project" value="UniProtKB-KW"/>
</dbReference>
<keyword evidence="7" id="KW-1185">Reference proteome</keyword>
<dbReference type="EMBL" id="QGDO01000001">
    <property type="protein sequence ID" value="PWJ44458.1"/>
    <property type="molecule type" value="Genomic_DNA"/>
</dbReference>
<dbReference type="PROSITE" id="PS50045">
    <property type="entry name" value="SIGMA54_INTERACT_4"/>
    <property type="match status" value="1"/>
</dbReference>
<dbReference type="SMART" id="SM00382">
    <property type="entry name" value="AAA"/>
    <property type="match status" value="1"/>
</dbReference>
<evidence type="ECO:0000256" key="2">
    <source>
        <dbReference type="ARBA" id="ARBA00022840"/>
    </source>
</evidence>
<dbReference type="InterPro" id="IPR025944">
    <property type="entry name" value="Sigma_54_int_dom_CS"/>
</dbReference>
<dbReference type="SUPFAM" id="SSF46689">
    <property type="entry name" value="Homeodomain-like"/>
    <property type="match status" value="1"/>
</dbReference>
<dbReference type="InterPro" id="IPR058031">
    <property type="entry name" value="AAA_lid_NorR"/>
</dbReference>
<evidence type="ECO:0000256" key="3">
    <source>
        <dbReference type="ARBA" id="ARBA00023015"/>
    </source>
</evidence>
<dbReference type="GO" id="GO:0006355">
    <property type="term" value="P:regulation of DNA-templated transcription"/>
    <property type="evidence" value="ECO:0007669"/>
    <property type="project" value="InterPro"/>
</dbReference>
<dbReference type="CDD" id="cd00009">
    <property type="entry name" value="AAA"/>
    <property type="match status" value="1"/>
</dbReference>
<evidence type="ECO:0000256" key="4">
    <source>
        <dbReference type="ARBA" id="ARBA00023163"/>
    </source>
</evidence>
<dbReference type="Proteomes" id="UP000245535">
    <property type="component" value="Unassembled WGS sequence"/>
</dbReference>
<dbReference type="InterPro" id="IPR003593">
    <property type="entry name" value="AAA+_ATPase"/>
</dbReference>
<dbReference type="AlphaFoldDB" id="A0A315ZI15"/>
<name>A0A315ZI15_SEDFL</name>
<protein>
    <submittedName>
        <fullName evidence="6">Transcriptional regulator</fullName>
    </submittedName>
</protein>
<dbReference type="PROSITE" id="PS00688">
    <property type="entry name" value="SIGMA54_INTERACT_3"/>
    <property type="match status" value="1"/>
</dbReference>
<dbReference type="Gene3D" id="3.40.50.300">
    <property type="entry name" value="P-loop containing nucleotide triphosphate hydrolases"/>
    <property type="match status" value="1"/>
</dbReference>
<evidence type="ECO:0000256" key="1">
    <source>
        <dbReference type="ARBA" id="ARBA00022741"/>
    </source>
</evidence>
<keyword evidence="2" id="KW-0067">ATP-binding</keyword>
<dbReference type="Pfam" id="PF25601">
    <property type="entry name" value="AAA_lid_14"/>
    <property type="match status" value="1"/>
</dbReference>
<dbReference type="Pfam" id="PF00158">
    <property type="entry name" value="Sigma54_activat"/>
    <property type="match status" value="1"/>
</dbReference>
<evidence type="ECO:0000313" key="7">
    <source>
        <dbReference type="Proteomes" id="UP000245535"/>
    </source>
</evidence>
<dbReference type="PANTHER" id="PTHR32071">
    <property type="entry name" value="TRANSCRIPTIONAL REGULATORY PROTEIN"/>
    <property type="match status" value="1"/>
</dbReference>
<dbReference type="FunFam" id="3.40.50.300:FF:000006">
    <property type="entry name" value="DNA-binding transcriptional regulator NtrC"/>
    <property type="match status" value="1"/>
</dbReference>
<dbReference type="InterPro" id="IPR009057">
    <property type="entry name" value="Homeodomain-like_sf"/>
</dbReference>
<reference evidence="6 7" key="1">
    <citation type="submission" date="2018-03" db="EMBL/GenBank/DDBJ databases">
        <title>Genomic Encyclopedia of Archaeal and Bacterial Type Strains, Phase II (KMG-II): from individual species to whole genera.</title>
        <authorList>
            <person name="Goeker M."/>
        </authorList>
    </citation>
    <scope>NUCLEOTIDE SEQUENCE [LARGE SCALE GENOMIC DNA]</scope>
    <source>
        <strain evidence="6 7">DSM 28229</strain>
    </source>
</reference>
<organism evidence="6 7">
    <name type="scientific">Sediminitomix flava</name>
    <dbReference type="NCBI Taxonomy" id="379075"/>
    <lineage>
        <taxon>Bacteria</taxon>
        <taxon>Pseudomonadati</taxon>
        <taxon>Bacteroidota</taxon>
        <taxon>Cytophagia</taxon>
        <taxon>Cytophagales</taxon>
        <taxon>Flammeovirgaceae</taxon>
        <taxon>Sediminitomix</taxon>
    </lineage>
</organism>
<dbReference type="GO" id="GO:0043565">
    <property type="term" value="F:sequence-specific DNA binding"/>
    <property type="evidence" value="ECO:0007669"/>
    <property type="project" value="InterPro"/>
</dbReference>
<dbReference type="SUPFAM" id="SSF52540">
    <property type="entry name" value="P-loop containing nucleoside triphosphate hydrolases"/>
    <property type="match status" value="1"/>
</dbReference>